<protein>
    <recommendedName>
        <fullName evidence="3">TetR family transcriptional regulator</fullName>
    </recommendedName>
</protein>
<comment type="caution">
    <text evidence="1">The sequence shown here is derived from an EMBL/GenBank/DDBJ whole genome shotgun (WGS) entry which is preliminary data.</text>
</comment>
<dbReference type="Proteomes" id="UP000294911">
    <property type="component" value="Unassembled WGS sequence"/>
</dbReference>
<name>A0A4R2QXY7_9PSEU</name>
<reference evidence="1 2" key="1">
    <citation type="submission" date="2019-03" db="EMBL/GenBank/DDBJ databases">
        <title>Genomic Encyclopedia of Type Strains, Phase IV (KMG-IV): sequencing the most valuable type-strain genomes for metagenomic binning, comparative biology and taxonomic classification.</title>
        <authorList>
            <person name="Goeker M."/>
        </authorList>
    </citation>
    <scope>NUCLEOTIDE SEQUENCE [LARGE SCALE GENOMIC DNA]</scope>
    <source>
        <strain evidence="1 2">DSM 45765</strain>
    </source>
</reference>
<organism evidence="1 2">
    <name type="scientific">Tamaricihabitans halophyticus</name>
    <dbReference type="NCBI Taxonomy" id="1262583"/>
    <lineage>
        <taxon>Bacteria</taxon>
        <taxon>Bacillati</taxon>
        <taxon>Actinomycetota</taxon>
        <taxon>Actinomycetes</taxon>
        <taxon>Pseudonocardiales</taxon>
        <taxon>Pseudonocardiaceae</taxon>
        <taxon>Tamaricihabitans</taxon>
    </lineage>
</organism>
<sequence length="177" mass="19386">MSWSDFYRRREVLDRALRQARRTGGRVTLAEIPGGYDVFMNEGELLLALQHKWNQLLTGRIGLALDDLDHGAHGAAEDDRVDAISRAWRETARQNPELRAVLDAHGDAFPEQLRAGRDVELSMLALNAGLASAAEPADKIRRVGTALLNLIASTPTRPAGRPRGPVAQLRRLLAPAG</sequence>
<dbReference type="EMBL" id="SLXQ01000002">
    <property type="protein sequence ID" value="TCP55072.1"/>
    <property type="molecule type" value="Genomic_DNA"/>
</dbReference>
<dbReference type="OrthoDB" id="3773711at2"/>
<dbReference type="RefSeq" id="WP_132876448.1">
    <property type="nucleotide sequence ID" value="NZ_SLXQ01000002.1"/>
</dbReference>
<evidence type="ECO:0000313" key="1">
    <source>
        <dbReference type="EMBL" id="TCP55072.1"/>
    </source>
</evidence>
<evidence type="ECO:0000313" key="2">
    <source>
        <dbReference type="Proteomes" id="UP000294911"/>
    </source>
</evidence>
<dbReference type="AlphaFoldDB" id="A0A4R2QXY7"/>
<proteinExistence type="predicted"/>
<accession>A0A4R2QXY7</accession>
<keyword evidence="2" id="KW-1185">Reference proteome</keyword>
<gene>
    <name evidence="1" type="ORF">EV191_102284</name>
</gene>
<evidence type="ECO:0008006" key="3">
    <source>
        <dbReference type="Google" id="ProtNLM"/>
    </source>
</evidence>